<keyword evidence="1" id="KW-1133">Transmembrane helix</keyword>
<dbReference type="EMBL" id="JADING010000103">
    <property type="protein sequence ID" value="MBO8414549.1"/>
    <property type="molecule type" value="Genomic_DNA"/>
</dbReference>
<accession>A0A9D9GS70</accession>
<sequence length="134" mass="15411">MNKLLDRVWEWMKSTAWFQVVLLVGVVVAIVLCIQPITTGISGAVNNAKRVKYFENNRISFDKMIDKIDNIENGGEEFAVIFGNPSDSTLTSIEEGVRNYSESENAVKIYVLDTNVCYDNRNTYNSDENWYNYY</sequence>
<protein>
    <submittedName>
        <fullName evidence="2">Uncharacterized protein</fullName>
    </submittedName>
</protein>
<evidence type="ECO:0000313" key="3">
    <source>
        <dbReference type="Proteomes" id="UP000823629"/>
    </source>
</evidence>
<evidence type="ECO:0000313" key="2">
    <source>
        <dbReference type="EMBL" id="MBO8414549.1"/>
    </source>
</evidence>
<organism evidence="2 3">
    <name type="scientific">Candidatus Scatoplasma merdavium</name>
    <dbReference type="NCBI Taxonomy" id="2840932"/>
    <lineage>
        <taxon>Bacteria</taxon>
        <taxon>Bacillati</taxon>
        <taxon>Bacillota</taxon>
        <taxon>Bacilli</taxon>
        <taxon>Bacillales</taxon>
        <taxon>Candidatus Scatoplasma</taxon>
    </lineage>
</organism>
<comment type="caution">
    <text evidence="2">The sequence shown here is derived from an EMBL/GenBank/DDBJ whole genome shotgun (WGS) entry which is preliminary data.</text>
</comment>
<name>A0A9D9GS70_9BACL</name>
<dbReference type="AlphaFoldDB" id="A0A9D9GS70"/>
<gene>
    <name evidence="2" type="ORF">IAC78_03660</name>
</gene>
<keyword evidence="1" id="KW-0472">Membrane</keyword>
<keyword evidence="1" id="KW-0812">Transmembrane</keyword>
<reference evidence="2" key="2">
    <citation type="journal article" date="2021" name="PeerJ">
        <title>Extensive microbial diversity within the chicken gut microbiome revealed by metagenomics and culture.</title>
        <authorList>
            <person name="Gilroy R."/>
            <person name="Ravi A."/>
            <person name="Getino M."/>
            <person name="Pursley I."/>
            <person name="Horton D.L."/>
            <person name="Alikhan N.F."/>
            <person name="Baker D."/>
            <person name="Gharbi K."/>
            <person name="Hall N."/>
            <person name="Watson M."/>
            <person name="Adriaenssens E.M."/>
            <person name="Foster-Nyarko E."/>
            <person name="Jarju S."/>
            <person name="Secka A."/>
            <person name="Antonio M."/>
            <person name="Oren A."/>
            <person name="Chaudhuri R.R."/>
            <person name="La Ragione R."/>
            <person name="Hildebrand F."/>
            <person name="Pallen M.J."/>
        </authorList>
    </citation>
    <scope>NUCLEOTIDE SEQUENCE</scope>
    <source>
        <strain evidence="2">1748</strain>
    </source>
</reference>
<evidence type="ECO:0000256" key="1">
    <source>
        <dbReference type="SAM" id="Phobius"/>
    </source>
</evidence>
<dbReference type="Proteomes" id="UP000823629">
    <property type="component" value="Unassembled WGS sequence"/>
</dbReference>
<reference evidence="2" key="1">
    <citation type="submission" date="2020-10" db="EMBL/GenBank/DDBJ databases">
        <authorList>
            <person name="Gilroy R."/>
        </authorList>
    </citation>
    <scope>NUCLEOTIDE SEQUENCE</scope>
    <source>
        <strain evidence="2">1748</strain>
    </source>
</reference>
<feature type="transmembrane region" description="Helical" evidence="1">
    <location>
        <begin position="16"/>
        <end position="34"/>
    </location>
</feature>
<feature type="non-terminal residue" evidence="2">
    <location>
        <position position="134"/>
    </location>
</feature>
<proteinExistence type="predicted"/>